<organism evidence="1 2">
    <name type="scientific">Methyloversatilis universalis (strain ATCC BAA-1314 / DSM 25237 / JCM 13912 / CCUG 52030 / FAM5)</name>
    <dbReference type="NCBI Taxonomy" id="1000565"/>
    <lineage>
        <taxon>Bacteria</taxon>
        <taxon>Pseudomonadati</taxon>
        <taxon>Pseudomonadota</taxon>
        <taxon>Betaproteobacteria</taxon>
        <taxon>Nitrosomonadales</taxon>
        <taxon>Sterolibacteriaceae</taxon>
        <taxon>Methyloversatilis</taxon>
    </lineage>
</organism>
<dbReference type="eggNOG" id="COG0526">
    <property type="taxonomic scope" value="Bacteria"/>
</dbReference>
<keyword evidence="2" id="KW-1185">Reference proteome</keyword>
<evidence type="ECO:0000313" key="1">
    <source>
        <dbReference type="EMBL" id="EGK72804.1"/>
    </source>
</evidence>
<dbReference type="STRING" id="1000565.METUNv1_00629"/>
<dbReference type="OrthoDB" id="8779161at2"/>
<protein>
    <recommendedName>
        <fullName evidence="3">Glutaredoxin 2</fullName>
    </recommendedName>
</protein>
<reference evidence="1 2" key="1">
    <citation type="journal article" date="2011" name="J. Bacteriol.">
        <title>Genome sequence of Methyloversatilis universalis FAM5T, a methylotrophic representative of the order Rhodocyclales.</title>
        <authorList>
            <person name="Kittichotirat W."/>
            <person name="Good N.M."/>
            <person name="Hall R."/>
            <person name="Bringel F."/>
            <person name="Lajus A."/>
            <person name="Medigue C."/>
            <person name="Smalley N.E."/>
            <person name="Beck D."/>
            <person name="Bumgarner R."/>
            <person name="Vuilleumier S."/>
            <person name="Kalyuzhnaya M.G."/>
        </authorList>
    </citation>
    <scope>NUCLEOTIDE SEQUENCE [LARGE SCALE GENOMIC DNA]</scope>
    <source>
        <strain evidence="2">ATCC BAA-1314 / JCM 13912 / FAM5</strain>
    </source>
</reference>
<dbReference type="RefSeq" id="WP_008058729.1">
    <property type="nucleotide sequence ID" value="NZ_AFHG01000030.1"/>
</dbReference>
<dbReference type="PANTHER" id="PTHR33558">
    <property type="entry name" value="GLUTAREDOXIN-LIKE PROTEIN C5ORF63 HOMOLOG"/>
    <property type="match status" value="1"/>
</dbReference>
<dbReference type="AlphaFoldDB" id="F5R8R4"/>
<dbReference type="Gene3D" id="3.40.30.10">
    <property type="entry name" value="Glutaredoxin"/>
    <property type="match status" value="1"/>
</dbReference>
<sequence>MSGGPRELTLYLRRWCHLCDELLAALEPLIAGQGVSVREIDIDEHEEYEDAYGEHIPVLCAGERELCRHRLDEQAVRAYLLESRA</sequence>
<dbReference type="EMBL" id="AFHG01000030">
    <property type="protein sequence ID" value="EGK72804.1"/>
    <property type="molecule type" value="Genomic_DNA"/>
</dbReference>
<proteinExistence type="predicted"/>
<evidence type="ECO:0000313" key="2">
    <source>
        <dbReference type="Proteomes" id="UP000005019"/>
    </source>
</evidence>
<dbReference type="Proteomes" id="UP000005019">
    <property type="component" value="Unassembled WGS sequence"/>
</dbReference>
<dbReference type="InterPro" id="IPR036249">
    <property type="entry name" value="Thioredoxin-like_sf"/>
</dbReference>
<dbReference type="PANTHER" id="PTHR33558:SF1">
    <property type="entry name" value="GLUTAREDOXIN-LIKE PROTEIN C5ORF63 HOMOLOG"/>
    <property type="match status" value="1"/>
</dbReference>
<comment type="caution">
    <text evidence="1">The sequence shown here is derived from an EMBL/GenBank/DDBJ whole genome shotgun (WGS) entry which is preliminary data.</text>
</comment>
<name>F5R8R4_METUF</name>
<evidence type="ECO:0008006" key="3">
    <source>
        <dbReference type="Google" id="ProtNLM"/>
    </source>
</evidence>
<dbReference type="SUPFAM" id="SSF52833">
    <property type="entry name" value="Thioredoxin-like"/>
    <property type="match status" value="1"/>
</dbReference>
<dbReference type="InterPro" id="IPR008554">
    <property type="entry name" value="Glutaredoxin-like"/>
</dbReference>
<dbReference type="Pfam" id="PF05768">
    <property type="entry name" value="Glrx-like"/>
    <property type="match status" value="1"/>
</dbReference>
<gene>
    <name evidence="1" type="ORF">METUNv1_00629</name>
</gene>
<dbReference type="InterPro" id="IPR052565">
    <property type="entry name" value="Glutaredoxin-like_YDR286C"/>
</dbReference>
<accession>F5R8R4</accession>